<evidence type="ECO:0000313" key="2">
    <source>
        <dbReference type="Proteomes" id="UP000696485"/>
    </source>
</evidence>
<accession>A0A9P5SCP6</accession>
<dbReference type="Proteomes" id="UP000696485">
    <property type="component" value="Unassembled WGS sequence"/>
</dbReference>
<keyword evidence="2" id="KW-1185">Reference proteome</keyword>
<gene>
    <name evidence="1" type="ORF">BG006_001208</name>
</gene>
<protein>
    <submittedName>
        <fullName evidence="1">Uncharacterized protein</fullName>
    </submittedName>
</protein>
<dbReference type="EMBL" id="JAAAUY010001226">
    <property type="protein sequence ID" value="KAF9323727.1"/>
    <property type="molecule type" value="Genomic_DNA"/>
</dbReference>
<sequence length="114" mass="12560">MVFFERYGPYLLGMLQILKTCLMATAIVAPTIGYLTQGTDQLANTVRSMAESTVHAVNFLIQFLEARLNTAGSNAQSKTLAVIDGSSFKDLRALEGADLRKLDTFLKNKDKDKI</sequence>
<proteinExistence type="predicted"/>
<comment type="caution">
    <text evidence="1">The sequence shown here is derived from an EMBL/GenBank/DDBJ whole genome shotgun (WGS) entry which is preliminary data.</text>
</comment>
<organism evidence="1 2">
    <name type="scientific">Podila minutissima</name>
    <dbReference type="NCBI Taxonomy" id="64525"/>
    <lineage>
        <taxon>Eukaryota</taxon>
        <taxon>Fungi</taxon>
        <taxon>Fungi incertae sedis</taxon>
        <taxon>Mucoromycota</taxon>
        <taxon>Mortierellomycotina</taxon>
        <taxon>Mortierellomycetes</taxon>
        <taxon>Mortierellales</taxon>
        <taxon>Mortierellaceae</taxon>
        <taxon>Podila</taxon>
    </lineage>
</organism>
<evidence type="ECO:0000313" key="1">
    <source>
        <dbReference type="EMBL" id="KAF9323727.1"/>
    </source>
</evidence>
<name>A0A9P5SCP6_9FUNG</name>
<feature type="non-terminal residue" evidence="1">
    <location>
        <position position="114"/>
    </location>
</feature>
<reference evidence="1" key="1">
    <citation type="journal article" date="2020" name="Fungal Divers.">
        <title>Resolving the Mortierellaceae phylogeny through synthesis of multi-gene phylogenetics and phylogenomics.</title>
        <authorList>
            <person name="Vandepol N."/>
            <person name="Liber J."/>
            <person name="Desiro A."/>
            <person name="Na H."/>
            <person name="Kennedy M."/>
            <person name="Barry K."/>
            <person name="Grigoriev I.V."/>
            <person name="Miller A.N."/>
            <person name="O'Donnell K."/>
            <person name="Stajich J.E."/>
            <person name="Bonito G."/>
        </authorList>
    </citation>
    <scope>NUCLEOTIDE SEQUENCE</scope>
    <source>
        <strain evidence="1">NVP1</strain>
    </source>
</reference>
<dbReference type="AlphaFoldDB" id="A0A9P5SCP6"/>